<evidence type="ECO:0000256" key="1">
    <source>
        <dbReference type="SAM" id="MobiDB-lite"/>
    </source>
</evidence>
<feature type="compositionally biased region" description="Basic and acidic residues" evidence="1">
    <location>
        <begin position="237"/>
        <end position="257"/>
    </location>
</feature>
<dbReference type="AlphaFoldDB" id="A0A8S9SMP7"/>
<accession>A0A8S9SMP7</accession>
<name>A0A8S9SMP7_BRACR</name>
<evidence type="ECO:0000313" key="2">
    <source>
        <dbReference type="EMBL" id="KAF3602159.1"/>
    </source>
</evidence>
<reference evidence="2" key="1">
    <citation type="submission" date="2019-12" db="EMBL/GenBank/DDBJ databases">
        <title>Genome sequencing and annotation of Brassica cretica.</title>
        <authorList>
            <person name="Studholme D.J."/>
            <person name="Sarris P."/>
        </authorList>
    </citation>
    <scope>NUCLEOTIDE SEQUENCE</scope>
    <source>
        <strain evidence="2">PFS-109/04</strain>
        <tissue evidence="2">Leaf</tissue>
    </source>
</reference>
<comment type="caution">
    <text evidence="2">The sequence shown here is derived from an EMBL/GenBank/DDBJ whole genome shotgun (WGS) entry which is preliminary data.</text>
</comment>
<evidence type="ECO:0000313" key="3">
    <source>
        <dbReference type="Proteomes" id="UP000712600"/>
    </source>
</evidence>
<proteinExistence type="predicted"/>
<feature type="region of interest" description="Disordered" evidence="1">
    <location>
        <begin position="227"/>
        <end position="263"/>
    </location>
</feature>
<dbReference type="Proteomes" id="UP000712600">
    <property type="component" value="Unassembled WGS sequence"/>
</dbReference>
<gene>
    <name evidence="2" type="ORF">F2Q69_00033894</name>
</gene>
<dbReference type="EMBL" id="QGKX02000004">
    <property type="protein sequence ID" value="KAF3602159.1"/>
    <property type="molecule type" value="Genomic_DNA"/>
</dbReference>
<protein>
    <submittedName>
        <fullName evidence="2">Uncharacterized protein</fullName>
    </submittedName>
</protein>
<dbReference type="SUPFAM" id="SSF47162">
    <property type="entry name" value="Apolipoprotein"/>
    <property type="match status" value="1"/>
</dbReference>
<sequence length="263" mass="30354">MFCSTTASSDQKMTHDTAITGRAPYLLLCSVLFFGLCQPFNVAYHQQFMVHESSFAGTDDESKTYLQILHQPPSSEMDEEQRDMKAYKAYYQRVDFVSNSLQGIPQLCPCGSIMKEIIDEKDTYDYLPGKRYFICKDFKNDRLHYRKPWVMGVQEEVERLKQKVLRHENLVWVKNERSEVNKRANPAQKPLAGELNRHAGQLAGELNHHAGQLAGELNRRVVELARQAQPSRRSARRRAEPSHDCVRRRVRPSRESARPVSST</sequence>
<organism evidence="2 3">
    <name type="scientific">Brassica cretica</name>
    <name type="common">Mustard</name>
    <dbReference type="NCBI Taxonomy" id="69181"/>
    <lineage>
        <taxon>Eukaryota</taxon>
        <taxon>Viridiplantae</taxon>
        <taxon>Streptophyta</taxon>
        <taxon>Embryophyta</taxon>
        <taxon>Tracheophyta</taxon>
        <taxon>Spermatophyta</taxon>
        <taxon>Magnoliopsida</taxon>
        <taxon>eudicotyledons</taxon>
        <taxon>Gunneridae</taxon>
        <taxon>Pentapetalae</taxon>
        <taxon>rosids</taxon>
        <taxon>malvids</taxon>
        <taxon>Brassicales</taxon>
        <taxon>Brassicaceae</taxon>
        <taxon>Brassiceae</taxon>
        <taxon>Brassica</taxon>
    </lineage>
</organism>